<dbReference type="InterPro" id="IPR001610">
    <property type="entry name" value="PAC"/>
</dbReference>
<dbReference type="SMART" id="SM00387">
    <property type="entry name" value="HATPase_c"/>
    <property type="match status" value="1"/>
</dbReference>
<feature type="domain" description="Histidine kinase" evidence="7">
    <location>
        <begin position="300"/>
        <end position="519"/>
    </location>
</feature>
<dbReference type="PROSITE" id="PS50112">
    <property type="entry name" value="PAS"/>
    <property type="match status" value="1"/>
</dbReference>
<dbReference type="InterPro" id="IPR036890">
    <property type="entry name" value="HATPase_C_sf"/>
</dbReference>
<dbReference type="SMART" id="SM00388">
    <property type="entry name" value="HisKA"/>
    <property type="match status" value="1"/>
</dbReference>
<dbReference type="Gene3D" id="1.10.287.130">
    <property type="match status" value="1"/>
</dbReference>
<reference evidence="10 11" key="1">
    <citation type="journal article" date="2017" name="Front. Microbiol.">
        <title>Comparative Genomic Analysis of the Class Epsilonproteobacteria and Proposed Reclassification to Epsilonbacteraeota (phyl. nov.).</title>
        <authorList>
            <person name="Waite D.W."/>
            <person name="Vanwonterghem I."/>
            <person name="Rinke C."/>
            <person name="Parks D.H."/>
            <person name="Zhang Y."/>
            <person name="Takai K."/>
            <person name="Sievert S.M."/>
            <person name="Simon J."/>
            <person name="Campbell B.J."/>
            <person name="Hanson T.E."/>
            <person name="Woyke T."/>
            <person name="Klotz M.G."/>
            <person name="Hugenholtz P."/>
        </authorList>
    </citation>
    <scope>NUCLEOTIDE SEQUENCE [LARGE SCALE GENOMIC DNA]</scope>
    <source>
        <strain evidence="10">UBA12443</strain>
    </source>
</reference>
<dbReference type="InterPro" id="IPR000014">
    <property type="entry name" value="PAS"/>
</dbReference>
<dbReference type="PRINTS" id="PR00344">
    <property type="entry name" value="BCTRLSENSOR"/>
</dbReference>
<dbReference type="PANTHER" id="PTHR43711">
    <property type="entry name" value="TWO-COMPONENT HISTIDINE KINASE"/>
    <property type="match status" value="1"/>
</dbReference>
<sequence>MMNQELTRKDQLKSKLREGDPTYRYYKSIFHLTRDMIAISDGYHIIDANKAFGDFFSAFGVDLFDSDFSLSKQFLQIDKYGYVYEGYLNTPWFKTVLRGEKEHYKVGISAHDKIYTFSVSVTLLEPSEDIYVITLSDVTDMMSYKCVLEEGIRISTHEKEETQFILSQYYQAIDASNLVARCNLDGIITYVNDTLCETLHYTPEELVGRNVSIFFDRNSEVMCEKIAEQQIHNGEIWKGVLKNMDKYGGTRYFATTIVPIKNQDNTIIEILSIRHDISEMMSAKEEALQLLEAKTQFFDQVSHELRTPLNAIVNFTDQALESYDEIIEDEESRELVKKYLQRSYANAENLLELINSLLDIAKMKSGKTAFRIAPHNAVSLTQEAFENCSSLRKNSTIQYDFKSTKSVIPIECDGVKFKQIITNLISNALKFTSDGSVVVRVEESPDACIIEIEDSGMGIAEDKLSLIFEPFAQVRDHGFGTGLGLNIVREYAEAMDMSVHVRSEVGRGSCFSVRAKLKGN</sequence>
<dbReference type="AlphaFoldDB" id="A0A2D3WFU1"/>
<dbReference type="InterPro" id="IPR003594">
    <property type="entry name" value="HATPase_dom"/>
</dbReference>
<evidence type="ECO:0000256" key="2">
    <source>
        <dbReference type="ARBA" id="ARBA00012438"/>
    </source>
</evidence>
<protein>
    <recommendedName>
        <fullName evidence="2">histidine kinase</fullName>
        <ecNumber evidence="2">2.7.13.3</ecNumber>
    </recommendedName>
</protein>
<evidence type="ECO:0000256" key="3">
    <source>
        <dbReference type="ARBA" id="ARBA00022553"/>
    </source>
</evidence>
<dbReference type="CDD" id="cd16922">
    <property type="entry name" value="HATPase_EvgS-ArcB-TorS-like"/>
    <property type="match status" value="1"/>
</dbReference>
<accession>A0A2D3WFU1</accession>
<dbReference type="CDD" id="cd00082">
    <property type="entry name" value="HisKA"/>
    <property type="match status" value="1"/>
</dbReference>
<evidence type="ECO:0000256" key="5">
    <source>
        <dbReference type="ARBA" id="ARBA00022777"/>
    </source>
</evidence>
<dbReference type="PANTHER" id="PTHR43711:SF1">
    <property type="entry name" value="HISTIDINE KINASE 1"/>
    <property type="match status" value="1"/>
</dbReference>
<dbReference type="InterPro" id="IPR005467">
    <property type="entry name" value="His_kinase_dom"/>
</dbReference>
<keyword evidence="6" id="KW-0902">Two-component regulatory system</keyword>
<dbReference type="PROSITE" id="PS50109">
    <property type="entry name" value="HIS_KIN"/>
    <property type="match status" value="1"/>
</dbReference>
<dbReference type="InterPro" id="IPR035965">
    <property type="entry name" value="PAS-like_dom_sf"/>
</dbReference>
<dbReference type="InterPro" id="IPR036097">
    <property type="entry name" value="HisK_dim/P_sf"/>
</dbReference>
<dbReference type="SMART" id="SM00091">
    <property type="entry name" value="PAS"/>
    <property type="match status" value="1"/>
</dbReference>
<comment type="caution">
    <text evidence="10">The sequence shown here is derived from an EMBL/GenBank/DDBJ whole genome shotgun (WGS) entry which is preliminary data.</text>
</comment>
<dbReference type="InterPro" id="IPR050736">
    <property type="entry name" value="Sensor_HK_Regulatory"/>
</dbReference>
<dbReference type="Pfam" id="PF13188">
    <property type="entry name" value="PAS_8"/>
    <property type="match status" value="1"/>
</dbReference>
<keyword evidence="3" id="KW-0597">Phosphoprotein</keyword>
<dbReference type="PROSITE" id="PS50113">
    <property type="entry name" value="PAC"/>
    <property type="match status" value="1"/>
</dbReference>
<gene>
    <name evidence="10" type="ORF">CFH83_04295</name>
</gene>
<evidence type="ECO:0000313" key="10">
    <source>
        <dbReference type="EMBL" id="DAB38775.1"/>
    </source>
</evidence>
<dbReference type="Pfam" id="PF13426">
    <property type="entry name" value="PAS_9"/>
    <property type="match status" value="1"/>
</dbReference>
<dbReference type="EC" id="2.7.13.3" evidence="2"/>
<dbReference type="InterPro" id="IPR004358">
    <property type="entry name" value="Sig_transdc_His_kin-like_C"/>
</dbReference>
<organism evidence="10 11">
    <name type="scientific">Sulfuricurvum kujiense</name>
    <dbReference type="NCBI Taxonomy" id="148813"/>
    <lineage>
        <taxon>Bacteria</taxon>
        <taxon>Pseudomonadati</taxon>
        <taxon>Campylobacterota</taxon>
        <taxon>Epsilonproteobacteria</taxon>
        <taxon>Campylobacterales</taxon>
        <taxon>Sulfurimonadaceae</taxon>
        <taxon>Sulfuricurvum</taxon>
    </lineage>
</organism>
<dbReference type="InterPro" id="IPR003661">
    <property type="entry name" value="HisK_dim/P_dom"/>
</dbReference>
<proteinExistence type="predicted"/>
<evidence type="ECO:0000259" key="7">
    <source>
        <dbReference type="PROSITE" id="PS50109"/>
    </source>
</evidence>
<dbReference type="RefSeq" id="WP_294896196.1">
    <property type="nucleotide sequence ID" value="NZ_DLUI01000063.1"/>
</dbReference>
<evidence type="ECO:0000256" key="6">
    <source>
        <dbReference type="ARBA" id="ARBA00023012"/>
    </source>
</evidence>
<dbReference type="SUPFAM" id="SSF55785">
    <property type="entry name" value="PYP-like sensor domain (PAS domain)"/>
    <property type="match status" value="1"/>
</dbReference>
<dbReference type="SUPFAM" id="SSF55874">
    <property type="entry name" value="ATPase domain of HSP90 chaperone/DNA topoisomerase II/histidine kinase"/>
    <property type="match status" value="1"/>
</dbReference>
<feature type="domain" description="PAS" evidence="8">
    <location>
        <begin position="183"/>
        <end position="234"/>
    </location>
</feature>
<dbReference type="Pfam" id="PF00512">
    <property type="entry name" value="HisKA"/>
    <property type="match status" value="1"/>
</dbReference>
<dbReference type="Pfam" id="PF02518">
    <property type="entry name" value="HATPase_c"/>
    <property type="match status" value="1"/>
</dbReference>
<feature type="domain" description="PAC" evidence="9">
    <location>
        <begin position="235"/>
        <end position="289"/>
    </location>
</feature>
<comment type="catalytic activity">
    <reaction evidence="1">
        <text>ATP + protein L-histidine = ADP + protein N-phospho-L-histidine.</text>
        <dbReference type="EC" id="2.7.13.3"/>
    </reaction>
</comment>
<evidence type="ECO:0000313" key="11">
    <source>
        <dbReference type="Proteomes" id="UP000228859"/>
    </source>
</evidence>
<dbReference type="SUPFAM" id="SSF47384">
    <property type="entry name" value="Homodimeric domain of signal transducing histidine kinase"/>
    <property type="match status" value="1"/>
</dbReference>
<dbReference type="InterPro" id="IPR000700">
    <property type="entry name" value="PAS-assoc_C"/>
</dbReference>
<keyword evidence="5" id="KW-0418">Kinase</keyword>
<dbReference type="GO" id="GO:0000155">
    <property type="term" value="F:phosphorelay sensor kinase activity"/>
    <property type="evidence" value="ECO:0007669"/>
    <property type="project" value="InterPro"/>
</dbReference>
<dbReference type="Gene3D" id="3.30.450.20">
    <property type="entry name" value="PAS domain"/>
    <property type="match status" value="1"/>
</dbReference>
<dbReference type="EMBL" id="DLUI01000063">
    <property type="protein sequence ID" value="DAB38775.1"/>
    <property type="molecule type" value="Genomic_DNA"/>
</dbReference>
<evidence type="ECO:0000256" key="4">
    <source>
        <dbReference type="ARBA" id="ARBA00022679"/>
    </source>
</evidence>
<dbReference type="NCBIfam" id="TIGR00229">
    <property type="entry name" value="sensory_box"/>
    <property type="match status" value="1"/>
</dbReference>
<dbReference type="Gene3D" id="3.30.565.10">
    <property type="entry name" value="Histidine kinase-like ATPase, C-terminal domain"/>
    <property type="match status" value="1"/>
</dbReference>
<dbReference type="Proteomes" id="UP000228859">
    <property type="component" value="Unassembled WGS sequence"/>
</dbReference>
<dbReference type="CDD" id="cd00130">
    <property type="entry name" value="PAS"/>
    <property type="match status" value="1"/>
</dbReference>
<evidence type="ECO:0000256" key="1">
    <source>
        <dbReference type="ARBA" id="ARBA00000085"/>
    </source>
</evidence>
<evidence type="ECO:0000259" key="8">
    <source>
        <dbReference type="PROSITE" id="PS50112"/>
    </source>
</evidence>
<dbReference type="SMART" id="SM00086">
    <property type="entry name" value="PAC"/>
    <property type="match status" value="1"/>
</dbReference>
<evidence type="ECO:0000259" key="9">
    <source>
        <dbReference type="PROSITE" id="PS50113"/>
    </source>
</evidence>
<name>A0A2D3WFU1_9BACT</name>
<keyword evidence="4" id="KW-0808">Transferase</keyword>